<dbReference type="Proteomes" id="UP000250053">
    <property type="component" value="Segment"/>
</dbReference>
<evidence type="ECO:0000313" key="2">
    <source>
        <dbReference type="Proteomes" id="UP000250053"/>
    </source>
</evidence>
<proteinExistence type="predicted"/>
<dbReference type="RefSeq" id="YP_010062269.1">
    <property type="nucleotide sequence ID" value="NC_054792.1"/>
</dbReference>
<sequence>MTPPTKQQETWDWLKAEKRYHEAERRSVRDEGVPEHVLRMRRKGVHIPAPRINRASRRALLRRLKGIA</sequence>
<dbReference type="GeneID" id="64871930"/>
<evidence type="ECO:0000313" key="1">
    <source>
        <dbReference type="EMBL" id="BBC53842.1"/>
    </source>
</evidence>
<dbReference type="EMBL" id="AP018486">
    <property type="protein sequence ID" value="BBC53842.1"/>
    <property type="molecule type" value="Genomic_DNA"/>
</dbReference>
<accession>A0A2Z5XVG0</accession>
<dbReference type="KEGG" id="vg:64871930"/>
<reference evidence="1 2" key="1">
    <citation type="submission" date="2018-01" db="EMBL/GenBank/DDBJ databases">
        <title>Genome sequence of Mycobacterium phage PP.</title>
        <authorList>
            <person name="Uchiyama J."/>
            <person name="Matsuzaki S."/>
        </authorList>
    </citation>
    <scope>NUCLEOTIDE SEQUENCE [LARGE SCALE GENOMIC DNA]</scope>
</reference>
<name>A0A2Z5XVG0_9CAUD</name>
<protein>
    <submittedName>
        <fullName evidence="1">Hypotheical protein</fullName>
    </submittedName>
</protein>
<organism evidence="1 2">
    <name type="scientific">Mycobacterium phage PP</name>
    <dbReference type="NCBI Taxonomy" id="2077134"/>
    <lineage>
        <taxon>Viruses</taxon>
        <taxon>Duplodnaviria</taxon>
        <taxon>Heunggongvirae</taxon>
        <taxon>Uroviricota</taxon>
        <taxon>Caudoviricetes</taxon>
        <taxon>Sagamiharavirus</taxon>
        <taxon>Sagamiharavirus PP</taxon>
    </lineage>
</organism>
<keyword evidence="2" id="KW-1185">Reference proteome</keyword>